<dbReference type="AlphaFoldDB" id="A0AAN5CN58"/>
<feature type="region of interest" description="Disordered" evidence="1">
    <location>
        <begin position="38"/>
        <end position="77"/>
    </location>
</feature>
<name>A0AAN5CN58_9BILA</name>
<dbReference type="Proteomes" id="UP001328107">
    <property type="component" value="Unassembled WGS sequence"/>
</dbReference>
<evidence type="ECO:0000313" key="3">
    <source>
        <dbReference type="Proteomes" id="UP001328107"/>
    </source>
</evidence>
<organism evidence="2 3">
    <name type="scientific">Pristionchus mayeri</name>
    <dbReference type="NCBI Taxonomy" id="1317129"/>
    <lineage>
        <taxon>Eukaryota</taxon>
        <taxon>Metazoa</taxon>
        <taxon>Ecdysozoa</taxon>
        <taxon>Nematoda</taxon>
        <taxon>Chromadorea</taxon>
        <taxon>Rhabditida</taxon>
        <taxon>Rhabditina</taxon>
        <taxon>Diplogasteromorpha</taxon>
        <taxon>Diplogasteroidea</taxon>
        <taxon>Neodiplogasteridae</taxon>
        <taxon>Pristionchus</taxon>
    </lineage>
</organism>
<reference evidence="3" key="1">
    <citation type="submission" date="2022-10" db="EMBL/GenBank/DDBJ databases">
        <title>Genome assembly of Pristionchus species.</title>
        <authorList>
            <person name="Yoshida K."/>
            <person name="Sommer R.J."/>
        </authorList>
    </citation>
    <scope>NUCLEOTIDE SEQUENCE [LARGE SCALE GENOMIC DNA]</scope>
    <source>
        <strain evidence="3">RS5460</strain>
    </source>
</reference>
<gene>
    <name evidence="2" type="ORF">PMAYCL1PPCAC_17687</name>
</gene>
<comment type="caution">
    <text evidence="2">The sequence shown here is derived from an EMBL/GenBank/DDBJ whole genome shotgun (WGS) entry which is preliminary data.</text>
</comment>
<accession>A0AAN5CN58</accession>
<evidence type="ECO:0000256" key="1">
    <source>
        <dbReference type="SAM" id="MobiDB-lite"/>
    </source>
</evidence>
<proteinExistence type="predicted"/>
<sequence>MSREVRRETMGGLLRWILRGRCATQFLRDRIPSVRRGLRSSGCSKAYPRPPNEIPKRESSCTSRCDNGDTHDASPYPETELALQSRRAWCRWDSWASLER</sequence>
<dbReference type="EMBL" id="BTRK01000004">
    <property type="protein sequence ID" value="GMR47492.1"/>
    <property type="molecule type" value="Genomic_DNA"/>
</dbReference>
<keyword evidence="3" id="KW-1185">Reference proteome</keyword>
<protein>
    <submittedName>
        <fullName evidence="2">Uncharacterized protein</fullName>
    </submittedName>
</protein>
<evidence type="ECO:0000313" key="2">
    <source>
        <dbReference type="EMBL" id="GMR47492.1"/>
    </source>
</evidence>